<evidence type="ECO:0000313" key="2">
    <source>
        <dbReference type="Proteomes" id="UP000233398"/>
    </source>
</evidence>
<dbReference type="AlphaFoldDB" id="A0A2N0VHV7"/>
<gene>
    <name evidence="1" type="ORF">CWD77_09445</name>
</gene>
<evidence type="ECO:0000313" key="1">
    <source>
        <dbReference type="EMBL" id="PKD43773.1"/>
    </source>
</evidence>
<dbReference type="EMBL" id="PISP01000002">
    <property type="protein sequence ID" value="PKD43773.1"/>
    <property type="molecule type" value="Genomic_DNA"/>
</dbReference>
<name>A0A2N0VHV7_9BACT</name>
<dbReference type="Proteomes" id="UP000233398">
    <property type="component" value="Unassembled WGS sequence"/>
</dbReference>
<sequence length="101" mass="11621">MDKVNRYQRQADNTGSNYLTLLTHIVQSMRKYSGSIHINQDLAELIAWDIARLLPVDFSIPESTQLTVKEVMTFAEQSRKHSVLSEKLKPTRVTDNRTETT</sequence>
<comment type="caution">
    <text evidence="1">The sequence shown here is derived from an EMBL/GenBank/DDBJ whole genome shotgun (WGS) entry which is preliminary data.</text>
</comment>
<dbReference type="RefSeq" id="WP_101073313.1">
    <property type="nucleotide sequence ID" value="NZ_PISP01000002.1"/>
</dbReference>
<reference evidence="1 2" key="1">
    <citation type="submission" date="2017-11" db="EMBL/GenBank/DDBJ databases">
        <title>Rhodohalobacter 15182 sp. nov., isolated from a salt lake.</title>
        <authorList>
            <person name="Han S."/>
        </authorList>
    </citation>
    <scope>NUCLEOTIDE SEQUENCE [LARGE SCALE GENOMIC DNA]</scope>
    <source>
        <strain evidence="1 2">15182</strain>
    </source>
</reference>
<organism evidence="1 2">
    <name type="scientific">Rhodohalobacter barkolensis</name>
    <dbReference type="NCBI Taxonomy" id="2053187"/>
    <lineage>
        <taxon>Bacteria</taxon>
        <taxon>Pseudomonadati</taxon>
        <taxon>Balneolota</taxon>
        <taxon>Balneolia</taxon>
        <taxon>Balneolales</taxon>
        <taxon>Balneolaceae</taxon>
        <taxon>Rhodohalobacter</taxon>
    </lineage>
</organism>
<proteinExistence type="predicted"/>
<accession>A0A2N0VHV7</accession>
<protein>
    <submittedName>
        <fullName evidence="1">Uncharacterized protein</fullName>
    </submittedName>
</protein>
<keyword evidence="2" id="KW-1185">Reference proteome</keyword>